<accession>A0A381QEQ9</accession>
<dbReference type="GO" id="GO:0020037">
    <property type="term" value="F:heme binding"/>
    <property type="evidence" value="ECO:0007669"/>
    <property type="project" value="InterPro"/>
</dbReference>
<organism evidence="5">
    <name type="scientific">marine metagenome</name>
    <dbReference type="NCBI Taxonomy" id="408172"/>
    <lineage>
        <taxon>unclassified sequences</taxon>
        <taxon>metagenomes</taxon>
        <taxon>ecological metagenomes</taxon>
    </lineage>
</organism>
<dbReference type="InterPro" id="IPR009056">
    <property type="entry name" value="Cyt_c-like_dom"/>
</dbReference>
<dbReference type="InterPro" id="IPR036909">
    <property type="entry name" value="Cyt_c-like_dom_sf"/>
</dbReference>
<gene>
    <name evidence="5" type="ORF">METZ01_LOCUS30302</name>
</gene>
<dbReference type="SUPFAM" id="SSF46626">
    <property type="entry name" value="Cytochrome c"/>
    <property type="match status" value="2"/>
</dbReference>
<proteinExistence type="predicted"/>
<dbReference type="GO" id="GO:0009055">
    <property type="term" value="F:electron transfer activity"/>
    <property type="evidence" value="ECO:0007669"/>
    <property type="project" value="InterPro"/>
</dbReference>
<keyword evidence="1" id="KW-0349">Heme</keyword>
<keyword evidence="3" id="KW-0408">Iron</keyword>
<feature type="domain" description="Cytochrome c" evidence="4">
    <location>
        <begin position="160"/>
        <end position="258"/>
    </location>
</feature>
<sequence>MTNIKILGVMIGTIAIYTWIANAIPQIESAVPEELSFSSDVSEAELVAAGAELYSGGAGCTTCHGLETRAPNLLTGFNGEGTIGTRCGTRVPGQDCKTYLHESMMNPMAYVVEGGFDPMVFQARVFSGAQIWALVAFLQDQGGVVTVTGADVAAAEEADAAAPAGGPMVASNDPLDIMRGNLCLGCHMLEGEGAELGPAFDGIGSRITTDRIRRSIIDPAAEIAEGFDHLAGSMPPNLADMLTARQLEVLVDFLAGQGG</sequence>
<dbReference type="AlphaFoldDB" id="A0A381QEQ9"/>
<name>A0A381QEQ9_9ZZZZ</name>
<evidence type="ECO:0000256" key="1">
    <source>
        <dbReference type="ARBA" id="ARBA00022617"/>
    </source>
</evidence>
<dbReference type="PANTHER" id="PTHR33546:SF1">
    <property type="entry name" value="LARGE, MULTIFUNCTIONAL SECRETED PROTEIN"/>
    <property type="match status" value="1"/>
</dbReference>
<dbReference type="Pfam" id="PF00034">
    <property type="entry name" value="Cytochrom_C"/>
    <property type="match status" value="1"/>
</dbReference>
<evidence type="ECO:0000259" key="4">
    <source>
        <dbReference type="PROSITE" id="PS51007"/>
    </source>
</evidence>
<feature type="domain" description="Cytochrome c" evidence="4">
    <location>
        <begin position="45"/>
        <end position="142"/>
    </location>
</feature>
<protein>
    <recommendedName>
        <fullName evidence="4">Cytochrome c domain-containing protein</fullName>
    </recommendedName>
</protein>
<evidence type="ECO:0000313" key="5">
    <source>
        <dbReference type="EMBL" id="SUZ77448.1"/>
    </source>
</evidence>
<evidence type="ECO:0000256" key="3">
    <source>
        <dbReference type="ARBA" id="ARBA00023004"/>
    </source>
</evidence>
<keyword evidence="2" id="KW-0479">Metal-binding</keyword>
<dbReference type="PANTHER" id="PTHR33546">
    <property type="entry name" value="LARGE, MULTIFUNCTIONAL SECRETED PROTEIN-RELATED"/>
    <property type="match status" value="1"/>
</dbReference>
<evidence type="ECO:0000256" key="2">
    <source>
        <dbReference type="ARBA" id="ARBA00022723"/>
    </source>
</evidence>
<dbReference type="GO" id="GO:0046872">
    <property type="term" value="F:metal ion binding"/>
    <property type="evidence" value="ECO:0007669"/>
    <property type="project" value="UniProtKB-KW"/>
</dbReference>
<reference evidence="5" key="1">
    <citation type="submission" date="2018-05" db="EMBL/GenBank/DDBJ databases">
        <authorList>
            <person name="Lanie J.A."/>
            <person name="Ng W.-L."/>
            <person name="Kazmierczak K.M."/>
            <person name="Andrzejewski T.M."/>
            <person name="Davidsen T.M."/>
            <person name="Wayne K.J."/>
            <person name="Tettelin H."/>
            <person name="Glass J.I."/>
            <person name="Rusch D."/>
            <person name="Podicherti R."/>
            <person name="Tsui H.-C.T."/>
            <person name="Winkler M.E."/>
        </authorList>
    </citation>
    <scope>NUCLEOTIDE SEQUENCE</scope>
</reference>
<dbReference type="EMBL" id="UINC01001316">
    <property type="protein sequence ID" value="SUZ77448.1"/>
    <property type="molecule type" value="Genomic_DNA"/>
</dbReference>
<dbReference type="Gene3D" id="1.10.760.10">
    <property type="entry name" value="Cytochrome c-like domain"/>
    <property type="match status" value="2"/>
</dbReference>
<dbReference type="PROSITE" id="PS51007">
    <property type="entry name" value="CYTC"/>
    <property type="match status" value="2"/>
</dbReference>